<name>A0A0A9AFM7_ARUDO</name>
<proteinExistence type="predicted"/>
<reference evidence="1" key="1">
    <citation type="submission" date="2014-09" db="EMBL/GenBank/DDBJ databases">
        <authorList>
            <person name="Magalhaes I.L.F."/>
            <person name="Oliveira U."/>
            <person name="Santos F.R."/>
            <person name="Vidigal T.H.D.A."/>
            <person name="Brescovit A.D."/>
            <person name="Santos A.J."/>
        </authorList>
    </citation>
    <scope>NUCLEOTIDE SEQUENCE</scope>
    <source>
        <tissue evidence="1">Shoot tissue taken approximately 20 cm above the soil surface</tissue>
    </source>
</reference>
<organism evidence="1">
    <name type="scientific">Arundo donax</name>
    <name type="common">Giant reed</name>
    <name type="synonym">Donax arundinaceus</name>
    <dbReference type="NCBI Taxonomy" id="35708"/>
    <lineage>
        <taxon>Eukaryota</taxon>
        <taxon>Viridiplantae</taxon>
        <taxon>Streptophyta</taxon>
        <taxon>Embryophyta</taxon>
        <taxon>Tracheophyta</taxon>
        <taxon>Spermatophyta</taxon>
        <taxon>Magnoliopsida</taxon>
        <taxon>Liliopsida</taxon>
        <taxon>Poales</taxon>
        <taxon>Poaceae</taxon>
        <taxon>PACMAD clade</taxon>
        <taxon>Arundinoideae</taxon>
        <taxon>Arundineae</taxon>
        <taxon>Arundo</taxon>
    </lineage>
</organism>
<accession>A0A0A9AFM7</accession>
<dbReference type="AlphaFoldDB" id="A0A0A9AFM7"/>
<sequence length="58" mass="6407">MAFTVLYEVIIGTPAGCLTVSRMEVILCGCLGLFTFHSLRCYNGQILAQFCGCFPFFC</sequence>
<reference evidence="1" key="2">
    <citation type="journal article" date="2015" name="Data Brief">
        <title>Shoot transcriptome of the giant reed, Arundo donax.</title>
        <authorList>
            <person name="Barrero R.A."/>
            <person name="Guerrero F.D."/>
            <person name="Moolhuijzen P."/>
            <person name="Goolsby J.A."/>
            <person name="Tidwell J."/>
            <person name="Bellgard S.E."/>
            <person name="Bellgard M.I."/>
        </authorList>
    </citation>
    <scope>NUCLEOTIDE SEQUENCE</scope>
    <source>
        <tissue evidence="1">Shoot tissue taken approximately 20 cm above the soil surface</tissue>
    </source>
</reference>
<evidence type="ECO:0000313" key="1">
    <source>
        <dbReference type="EMBL" id="JAD48668.1"/>
    </source>
</evidence>
<protein>
    <submittedName>
        <fullName evidence="1">Uncharacterized protein</fullName>
    </submittedName>
</protein>
<dbReference type="EMBL" id="GBRH01249227">
    <property type="protein sequence ID" value="JAD48668.1"/>
    <property type="molecule type" value="Transcribed_RNA"/>
</dbReference>